<proteinExistence type="predicted"/>
<dbReference type="Proteomes" id="UP000244755">
    <property type="component" value="Chromosome 2"/>
</dbReference>
<organism evidence="2 3">
    <name type="scientific">Methylobacterium currus</name>
    <dbReference type="NCBI Taxonomy" id="2051553"/>
    <lineage>
        <taxon>Bacteria</taxon>
        <taxon>Pseudomonadati</taxon>
        <taxon>Pseudomonadota</taxon>
        <taxon>Alphaproteobacteria</taxon>
        <taxon>Hyphomicrobiales</taxon>
        <taxon>Methylobacteriaceae</taxon>
        <taxon>Methylobacterium</taxon>
    </lineage>
</organism>
<name>A0A2R4WWC6_9HYPH</name>
<keyword evidence="3" id="KW-1185">Reference proteome</keyword>
<gene>
    <name evidence="2" type="ORF">DA075_33830</name>
</gene>
<reference evidence="2 3" key="1">
    <citation type="submission" date="2018-04" db="EMBL/GenBank/DDBJ databases">
        <title>Methylobacterium sp. PR1016A genome.</title>
        <authorList>
            <person name="Park W."/>
        </authorList>
    </citation>
    <scope>NUCLEOTIDE SEQUENCE [LARGE SCALE GENOMIC DNA]</scope>
    <source>
        <strain evidence="2 3">PR1016A</strain>
    </source>
</reference>
<protein>
    <recommendedName>
        <fullName evidence="1">Transcriptional regulator-like domain-containing protein</fullName>
    </recommendedName>
</protein>
<feature type="domain" description="Transcriptional regulator-like" evidence="1">
    <location>
        <begin position="12"/>
        <end position="71"/>
    </location>
</feature>
<dbReference type="KEGG" id="mee:DA075_33830"/>
<evidence type="ECO:0000313" key="3">
    <source>
        <dbReference type="Proteomes" id="UP000244755"/>
    </source>
</evidence>
<dbReference type="Pfam" id="PF20109">
    <property type="entry name" value="Trans_reg_dom"/>
    <property type="match status" value="1"/>
</dbReference>
<dbReference type="InterPro" id="IPR045465">
    <property type="entry name" value="Trans_reg_dom"/>
</dbReference>
<evidence type="ECO:0000313" key="2">
    <source>
        <dbReference type="EMBL" id="AWB25810.1"/>
    </source>
</evidence>
<accession>A0A2R4WWC6</accession>
<dbReference type="EMBL" id="CP028844">
    <property type="protein sequence ID" value="AWB25810.1"/>
    <property type="molecule type" value="Genomic_DNA"/>
</dbReference>
<sequence>MRSKAVTPDPSQWRASANYDHVDRLSASDLAWEWLRRNDAYDRDFTALLHRDLSPEQDLEDFRLRWGLRFPRRSAGSAAGRCRALVAYGRYQHCYSRHGAGPSRDDDEHSGDITAAACI</sequence>
<evidence type="ECO:0000259" key="1">
    <source>
        <dbReference type="Pfam" id="PF20109"/>
    </source>
</evidence>
<dbReference type="AlphaFoldDB" id="A0A2R4WWC6"/>